<sequence>MTTNFLGSTLFGQAPRLWLPASAFMLIATPVHAAVRKADEARIAGCIHDAAAGRPWLEKTLWGL</sequence>
<feature type="signal peptide" evidence="1">
    <location>
        <begin position="1"/>
        <end position="33"/>
    </location>
</feature>
<feature type="chain" id="PRO_5045240983" evidence="1">
    <location>
        <begin position="34"/>
        <end position="64"/>
    </location>
</feature>
<protein>
    <submittedName>
        <fullName evidence="2">Uncharacterized protein</fullName>
    </submittedName>
</protein>
<evidence type="ECO:0000256" key="1">
    <source>
        <dbReference type="SAM" id="SignalP"/>
    </source>
</evidence>
<comment type="caution">
    <text evidence="2">The sequence shown here is derived from an EMBL/GenBank/DDBJ whole genome shotgun (WGS) entry which is preliminary data.</text>
</comment>
<evidence type="ECO:0000313" key="3">
    <source>
        <dbReference type="Proteomes" id="UP000605099"/>
    </source>
</evidence>
<keyword evidence="1" id="KW-0732">Signal</keyword>
<name>A0ABQ2JZA7_9SPHN</name>
<gene>
    <name evidence="2" type="ORF">GCM10011349_39760</name>
</gene>
<keyword evidence="3" id="KW-1185">Reference proteome</keyword>
<dbReference type="Proteomes" id="UP000605099">
    <property type="component" value="Unassembled WGS sequence"/>
</dbReference>
<dbReference type="RefSeq" id="WP_229710597.1">
    <property type="nucleotide sequence ID" value="NZ_BMLK01000025.1"/>
</dbReference>
<evidence type="ECO:0000313" key="2">
    <source>
        <dbReference type="EMBL" id="GGN59329.1"/>
    </source>
</evidence>
<accession>A0ABQ2JZA7</accession>
<dbReference type="EMBL" id="BMLK01000025">
    <property type="protein sequence ID" value="GGN59329.1"/>
    <property type="molecule type" value="Genomic_DNA"/>
</dbReference>
<proteinExistence type="predicted"/>
<reference evidence="3" key="1">
    <citation type="journal article" date="2019" name="Int. J. Syst. Evol. Microbiol.">
        <title>The Global Catalogue of Microorganisms (GCM) 10K type strain sequencing project: providing services to taxonomists for standard genome sequencing and annotation.</title>
        <authorList>
            <consortium name="The Broad Institute Genomics Platform"/>
            <consortium name="The Broad Institute Genome Sequencing Center for Infectious Disease"/>
            <person name="Wu L."/>
            <person name="Ma J."/>
        </authorList>
    </citation>
    <scope>NUCLEOTIDE SEQUENCE [LARGE SCALE GENOMIC DNA]</scope>
    <source>
        <strain evidence="3">CGMCC 1.6784</strain>
    </source>
</reference>
<organism evidence="2 3">
    <name type="scientific">Novosphingobium indicum</name>
    <dbReference type="NCBI Taxonomy" id="462949"/>
    <lineage>
        <taxon>Bacteria</taxon>
        <taxon>Pseudomonadati</taxon>
        <taxon>Pseudomonadota</taxon>
        <taxon>Alphaproteobacteria</taxon>
        <taxon>Sphingomonadales</taxon>
        <taxon>Sphingomonadaceae</taxon>
        <taxon>Novosphingobium</taxon>
    </lineage>
</organism>